<evidence type="ECO:0008006" key="4">
    <source>
        <dbReference type="Google" id="ProtNLM"/>
    </source>
</evidence>
<evidence type="ECO:0000256" key="1">
    <source>
        <dbReference type="SAM" id="SignalP"/>
    </source>
</evidence>
<keyword evidence="3" id="KW-1185">Reference proteome</keyword>
<evidence type="ECO:0000313" key="3">
    <source>
        <dbReference type="Proteomes" id="UP000219467"/>
    </source>
</evidence>
<gene>
    <name evidence="2" type="ORF">SAMN05878503_110107</name>
</gene>
<dbReference type="AlphaFoldDB" id="A0A285CW54"/>
<dbReference type="PROSITE" id="PS51257">
    <property type="entry name" value="PROKAR_LIPOPROTEIN"/>
    <property type="match status" value="1"/>
</dbReference>
<dbReference type="EMBL" id="OAOQ01000010">
    <property type="protein sequence ID" value="SNX71774.1"/>
    <property type="molecule type" value="Genomic_DNA"/>
</dbReference>
<protein>
    <recommendedName>
        <fullName evidence="4">Lipoprotein</fullName>
    </recommendedName>
</protein>
<keyword evidence="1" id="KW-0732">Signal</keyword>
<organism evidence="2 3">
    <name type="scientific">Cereibacter ovatus</name>
    <dbReference type="NCBI Taxonomy" id="439529"/>
    <lineage>
        <taxon>Bacteria</taxon>
        <taxon>Pseudomonadati</taxon>
        <taxon>Pseudomonadota</taxon>
        <taxon>Alphaproteobacteria</taxon>
        <taxon>Rhodobacterales</taxon>
        <taxon>Paracoccaceae</taxon>
        <taxon>Cereibacter</taxon>
    </lineage>
</organism>
<dbReference type="Proteomes" id="UP000219467">
    <property type="component" value="Unassembled WGS sequence"/>
</dbReference>
<dbReference type="RefSeq" id="WP_097030884.1">
    <property type="nucleotide sequence ID" value="NZ_OAOQ01000010.1"/>
</dbReference>
<proteinExistence type="predicted"/>
<feature type="chain" id="PRO_5013397965" description="Lipoprotein" evidence="1">
    <location>
        <begin position="25"/>
        <end position="68"/>
    </location>
</feature>
<reference evidence="3" key="1">
    <citation type="submission" date="2017-08" db="EMBL/GenBank/DDBJ databases">
        <authorList>
            <person name="Varghese N."/>
            <person name="Submissions S."/>
        </authorList>
    </citation>
    <scope>NUCLEOTIDE SEQUENCE [LARGE SCALE GENOMIC DNA]</scope>
    <source>
        <strain evidence="3">JA234</strain>
    </source>
</reference>
<name>A0A285CW54_9RHOB</name>
<feature type="signal peptide" evidence="1">
    <location>
        <begin position="1"/>
        <end position="24"/>
    </location>
</feature>
<accession>A0A285CW54</accession>
<evidence type="ECO:0000313" key="2">
    <source>
        <dbReference type="EMBL" id="SNX71774.1"/>
    </source>
</evidence>
<sequence length="68" mass="7062">MKSLTTLISLLALAGLASCGPATDAGCAGWRAVRVADATVDYLAAHDEAALEALIAHHETGQRLGCWR</sequence>